<dbReference type="Proteomes" id="UP001652625">
    <property type="component" value="Chromosome 01"/>
</dbReference>
<evidence type="ECO:0000313" key="4">
    <source>
        <dbReference type="RefSeq" id="XP_065644310.1"/>
    </source>
</evidence>
<dbReference type="InterPro" id="IPR032852">
    <property type="entry name" value="ALKBH2"/>
</dbReference>
<proteinExistence type="predicted"/>
<evidence type="ECO:0000313" key="3">
    <source>
        <dbReference type="Proteomes" id="UP001652625"/>
    </source>
</evidence>
<comment type="cofactor">
    <cofactor evidence="1">
        <name>Fe(2+)</name>
        <dbReference type="ChEBI" id="CHEBI:29033"/>
    </cofactor>
</comment>
<dbReference type="InterPro" id="IPR037151">
    <property type="entry name" value="AlkB-like_sf"/>
</dbReference>
<dbReference type="Pfam" id="PF13532">
    <property type="entry name" value="2OG-FeII_Oxy_2"/>
    <property type="match status" value="1"/>
</dbReference>
<reference evidence="4" key="2">
    <citation type="submission" date="2025-08" db="UniProtKB">
        <authorList>
            <consortium name="RefSeq"/>
        </authorList>
    </citation>
    <scope>IDENTIFICATION</scope>
</reference>
<dbReference type="PANTHER" id="PTHR31573">
    <property type="entry name" value="ALPHA-KETOGLUTARATE-DEPENDENT DIOXYGENASE ALKB HOMOLOG 2"/>
    <property type="match status" value="1"/>
</dbReference>
<dbReference type="PROSITE" id="PS51471">
    <property type="entry name" value="FE2OG_OXY"/>
    <property type="match status" value="1"/>
</dbReference>
<dbReference type="InterPro" id="IPR005123">
    <property type="entry name" value="Oxoglu/Fe-dep_dioxygenase_dom"/>
</dbReference>
<evidence type="ECO:0000259" key="2">
    <source>
        <dbReference type="PROSITE" id="PS51471"/>
    </source>
</evidence>
<dbReference type="GeneID" id="100215008"/>
<evidence type="ECO:0000256" key="1">
    <source>
        <dbReference type="ARBA" id="ARBA00001954"/>
    </source>
</evidence>
<name>A0ABM4B636_HYDVU</name>
<sequence>MLTRNNKRKITSYFSDSRESKTQEKPNFECLYGRMKNISHKELFVQYGVVFDKKEADQIFQTLEKNIVYDKSSQVKLFGKFINVPRKQTAFGDQGLSYTFSGVTVFPQSWLPFMQKLKEIAEQLTMTSFNFVLVNRYDNGNDYMGFHQDNEKDLDAHAPIASFSFGQDRDFIFKYKKNESNKSFENVTFHLGHGSLLIMHPPTNDLWYHSLPKRSVKTCPNPRINLTFRKMNLKF</sequence>
<dbReference type="Gene3D" id="2.60.120.590">
    <property type="entry name" value="Alpha-ketoglutarate-dependent dioxygenase AlkB-like"/>
    <property type="match status" value="1"/>
</dbReference>
<gene>
    <name evidence="4" type="primary">LOC100215008</name>
</gene>
<dbReference type="SUPFAM" id="SSF51197">
    <property type="entry name" value="Clavaminate synthase-like"/>
    <property type="match status" value="1"/>
</dbReference>
<dbReference type="PANTHER" id="PTHR31573:SF1">
    <property type="entry name" value="DNA OXIDATIVE DEMETHYLASE ALKBH2"/>
    <property type="match status" value="1"/>
</dbReference>
<organism evidence="3 4">
    <name type="scientific">Hydra vulgaris</name>
    <name type="common">Hydra</name>
    <name type="synonym">Hydra attenuata</name>
    <dbReference type="NCBI Taxonomy" id="6087"/>
    <lineage>
        <taxon>Eukaryota</taxon>
        <taxon>Metazoa</taxon>
        <taxon>Cnidaria</taxon>
        <taxon>Hydrozoa</taxon>
        <taxon>Hydroidolina</taxon>
        <taxon>Anthoathecata</taxon>
        <taxon>Aplanulata</taxon>
        <taxon>Hydridae</taxon>
        <taxon>Hydra</taxon>
    </lineage>
</organism>
<protein>
    <submittedName>
        <fullName evidence="4">DNA oxidative demethylase ALKBH2</fullName>
    </submittedName>
</protein>
<accession>A0ABM4B636</accession>
<reference evidence="3" key="1">
    <citation type="submission" date="2025-05" db="UniProtKB">
        <authorList>
            <consortium name="RefSeq"/>
        </authorList>
    </citation>
    <scope>NUCLEOTIDE SEQUENCE [LARGE SCALE GENOMIC DNA]</scope>
</reference>
<feature type="domain" description="Fe2OG dioxygenase" evidence="2">
    <location>
        <begin position="128"/>
        <end position="232"/>
    </location>
</feature>
<keyword evidence="3" id="KW-1185">Reference proteome</keyword>
<dbReference type="RefSeq" id="XP_065644310.1">
    <property type="nucleotide sequence ID" value="XM_065788238.1"/>
</dbReference>
<dbReference type="InterPro" id="IPR027450">
    <property type="entry name" value="AlkB-like"/>
</dbReference>